<evidence type="ECO:0000256" key="1">
    <source>
        <dbReference type="ARBA" id="ARBA00001964"/>
    </source>
</evidence>
<name>U4KIU4_9VIBR</name>
<comment type="cofactor">
    <cofactor evidence="1">
        <name>thiamine diphosphate</name>
        <dbReference type="ChEBI" id="CHEBI:58937"/>
    </cofactor>
</comment>
<dbReference type="PANTHER" id="PTHR47514">
    <property type="entry name" value="TRANSKETOLASE N-TERMINAL SECTION-RELATED"/>
    <property type="match status" value="1"/>
</dbReference>
<gene>
    <name evidence="5" type="ORF">VIBNI_B1538</name>
</gene>
<dbReference type="Gene3D" id="3.40.50.970">
    <property type="match status" value="1"/>
</dbReference>
<sequence length="277" mass="30037">MTQHSQISELEESARLARKYVFDQIYASGSGHPGGSLSCIEILVALYLGRVKPDSQWIHTTDRDHIILSKGHAVPALYSVLALAGLIPVDELKTLRQLGSRLQGHPDRSRLLEIEMSTGSLGQGLSVGLGQAIALQEINSSHFAFVVLGDGEMNSGQVWEAIAYAGSVGLGKLVAILDANGIQNDGRVEDIQNLMPYREKLESFGWAVYEVDGQSMEEVLGAIQWATSDELADKPKVVIANTTKGAGVSFMENQVDWHSHALSDEEYQAACKEVMSS</sequence>
<dbReference type="GO" id="GO:0004802">
    <property type="term" value="F:transketolase activity"/>
    <property type="evidence" value="ECO:0007669"/>
    <property type="project" value="UniProtKB-EC"/>
</dbReference>
<dbReference type="Pfam" id="PF00456">
    <property type="entry name" value="Transketolase_N"/>
    <property type="match status" value="1"/>
</dbReference>
<dbReference type="OrthoDB" id="8732661at2"/>
<dbReference type="RefSeq" id="WP_022561734.1">
    <property type="nucleotide sequence ID" value="NC_022543.1"/>
</dbReference>
<dbReference type="PANTHER" id="PTHR47514:SF1">
    <property type="entry name" value="TRANSKETOLASE N-TERMINAL SECTION-RELATED"/>
    <property type="match status" value="1"/>
</dbReference>
<dbReference type="SUPFAM" id="SSF52518">
    <property type="entry name" value="Thiamin diphosphate-binding fold (THDP-binding)"/>
    <property type="match status" value="1"/>
</dbReference>
<evidence type="ECO:0000313" key="6">
    <source>
        <dbReference type="Proteomes" id="UP000016895"/>
    </source>
</evidence>
<reference evidence="5 6" key="1">
    <citation type="journal article" date="2013" name="ISME J.">
        <title>Comparative genomics of pathogenic lineages of Vibrio nigripulchritudo identifies virulence-associated traits.</title>
        <authorList>
            <person name="Goudenege D."/>
            <person name="Labreuche Y."/>
            <person name="Krin E."/>
            <person name="Ansquer D."/>
            <person name="Mangenot S."/>
            <person name="Calteau A."/>
            <person name="Medigue C."/>
            <person name="Mazel D."/>
            <person name="Polz M.F."/>
            <person name="Le Roux F."/>
        </authorList>
    </citation>
    <scope>NUCLEOTIDE SEQUENCE [LARGE SCALE GENOMIC DNA]</scope>
    <source>
        <strain evidence="6">SnF1</strain>
    </source>
</reference>
<dbReference type="CDD" id="cd02012">
    <property type="entry name" value="TPP_TK"/>
    <property type="match status" value="1"/>
</dbReference>
<organism evidence="5 6">
    <name type="scientific">Vibrio nigripulchritudo</name>
    <dbReference type="NCBI Taxonomy" id="28173"/>
    <lineage>
        <taxon>Bacteria</taxon>
        <taxon>Pseudomonadati</taxon>
        <taxon>Pseudomonadota</taxon>
        <taxon>Gammaproteobacteria</taxon>
        <taxon>Vibrionales</taxon>
        <taxon>Vibrionaceae</taxon>
        <taxon>Vibrio</taxon>
    </lineage>
</organism>
<dbReference type="KEGG" id="vni:VIBNI_B1538"/>
<accession>U4KIU4</accession>
<dbReference type="InterPro" id="IPR029061">
    <property type="entry name" value="THDP-binding"/>
</dbReference>
<evidence type="ECO:0000259" key="4">
    <source>
        <dbReference type="Pfam" id="PF00456"/>
    </source>
</evidence>
<dbReference type="EMBL" id="FO203527">
    <property type="protein sequence ID" value="CCO61285.1"/>
    <property type="molecule type" value="Genomic_DNA"/>
</dbReference>
<dbReference type="STRING" id="28173.VIBNI_B1538"/>
<keyword evidence="6" id="KW-1185">Reference proteome</keyword>
<dbReference type="EC" id="2.2.1.1" evidence="5"/>
<dbReference type="PATRIC" id="fig|1260221.3.peg.5133"/>
<keyword evidence="5" id="KW-0808">Transferase</keyword>
<evidence type="ECO:0000256" key="2">
    <source>
        <dbReference type="ARBA" id="ARBA00007131"/>
    </source>
</evidence>
<dbReference type="AlphaFoldDB" id="U4KIU4"/>
<evidence type="ECO:0000313" key="5">
    <source>
        <dbReference type="EMBL" id="CCO61285.1"/>
    </source>
</evidence>
<dbReference type="InterPro" id="IPR005474">
    <property type="entry name" value="Transketolase_N"/>
</dbReference>
<dbReference type="Proteomes" id="UP000016895">
    <property type="component" value="Chromosome 2"/>
</dbReference>
<keyword evidence="3" id="KW-0786">Thiamine pyrophosphate</keyword>
<comment type="similarity">
    <text evidence="2">Belongs to the transketolase family.</text>
</comment>
<feature type="domain" description="Transketolase N-terminal" evidence="4">
    <location>
        <begin position="14"/>
        <end position="270"/>
    </location>
</feature>
<proteinExistence type="inferred from homology"/>
<protein>
    <submittedName>
        <fullName evidence="5">Putative transketolase, N-terminal subunit</fullName>
        <ecNumber evidence="5">2.2.1.1</ecNumber>
    </submittedName>
</protein>
<evidence type="ECO:0000256" key="3">
    <source>
        <dbReference type="ARBA" id="ARBA00023052"/>
    </source>
</evidence>